<evidence type="ECO:0000313" key="2">
    <source>
        <dbReference type="Proteomes" id="UP000799757"/>
    </source>
</evidence>
<keyword evidence="2" id="KW-1185">Reference proteome</keyword>
<protein>
    <submittedName>
        <fullName evidence="1">Uncharacterized protein</fullName>
    </submittedName>
</protein>
<dbReference type="Proteomes" id="UP000799757">
    <property type="component" value="Unassembled WGS sequence"/>
</dbReference>
<dbReference type="AlphaFoldDB" id="A0A6A6WQ26"/>
<reference evidence="1" key="1">
    <citation type="journal article" date="2020" name="Stud. Mycol.">
        <title>101 Dothideomycetes genomes: a test case for predicting lifestyles and emergence of pathogens.</title>
        <authorList>
            <person name="Haridas S."/>
            <person name="Albert R."/>
            <person name="Binder M."/>
            <person name="Bloem J."/>
            <person name="Labutti K."/>
            <person name="Salamov A."/>
            <person name="Andreopoulos B."/>
            <person name="Baker S."/>
            <person name="Barry K."/>
            <person name="Bills G."/>
            <person name="Bluhm B."/>
            <person name="Cannon C."/>
            <person name="Castanera R."/>
            <person name="Culley D."/>
            <person name="Daum C."/>
            <person name="Ezra D."/>
            <person name="Gonzalez J."/>
            <person name="Henrissat B."/>
            <person name="Kuo A."/>
            <person name="Liang C."/>
            <person name="Lipzen A."/>
            <person name="Lutzoni F."/>
            <person name="Magnuson J."/>
            <person name="Mondo S."/>
            <person name="Nolan M."/>
            <person name="Ohm R."/>
            <person name="Pangilinan J."/>
            <person name="Park H.-J."/>
            <person name="Ramirez L."/>
            <person name="Alfaro M."/>
            <person name="Sun H."/>
            <person name="Tritt A."/>
            <person name="Yoshinaga Y."/>
            <person name="Zwiers L.-H."/>
            <person name="Turgeon B."/>
            <person name="Goodwin S."/>
            <person name="Spatafora J."/>
            <person name="Crous P."/>
            <person name="Grigoriev I."/>
        </authorList>
    </citation>
    <scope>NUCLEOTIDE SEQUENCE</scope>
    <source>
        <strain evidence="1">CBS 109.77</strain>
    </source>
</reference>
<proteinExistence type="predicted"/>
<accession>A0A6A6WQ26</accession>
<dbReference type="EMBL" id="MU002528">
    <property type="protein sequence ID" value="KAF2786176.1"/>
    <property type="molecule type" value="Genomic_DNA"/>
</dbReference>
<organism evidence="1 2">
    <name type="scientific">Melanomma pulvis-pyrius CBS 109.77</name>
    <dbReference type="NCBI Taxonomy" id="1314802"/>
    <lineage>
        <taxon>Eukaryota</taxon>
        <taxon>Fungi</taxon>
        <taxon>Dikarya</taxon>
        <taxon>Ascomycota</taxon>
        <taxon>Pezizomycotina</taxon>
        <taxon>Dothideomycetes</taxon>
        <taxon>Pleosporomycetidae</taxon>
        <taxon>Pleosporales</taxon>
        <taxon>Melanommataceae</taxon>
        <taxon>Melanomma</taxon>
    </lineage>
</organism>
<gene>
    <name evidence="1" type="ORF">K505DRAFT_151491</name>
</gene>
<sequence>MQIKFQNYMKQICRMCRSSPSLQAQGGNDLNEVQVCEGSDWESLQENLSRNFPASEGNVTDDQMRDWWHSNGKIFNWSGLATELKETIIQYCMCRPHSYGNYFYCLEGYRRLRSSAPGPCEIVGQLGPWTSLLGVSAEVRKITLQICFRGGWLYPQGLSIMSNVQHHFQKSIHRLERYYQIFERHSIPDANNRKTMKLASQYKYFPKIYRELNTYATFMHGIRKVFLGFDSWSSLHFFKVSTCNFDKYRPQKFITCDVFERLPYLNAIYIFLPTDGNFRNDPMIFGPKLFDNNRPCARSLHRLIYENAAKELAPYNGVHMKMFMDEYEEQRFLDLHAAAKSELKFTDEELKELWEECGGGVQLDPDSISTTKDERFEARPETLDGAGNITLTPYCKCEIPCLDAYQLAGRY</sequence>
<name>A0A6A6WQ26_9PLEO</name>
<dbReference type="OrthoDB" id="3781946at2759"/>
<evidence type="ECO:0000313" key="1">
    <source>
        <dbReference type="EMBL" id="KAF2786176.1"/>
    </source>
</evidence>